<dbReference type="AlphaFoldDB" id="A0A1G7WBS2"/>
<protein>
    <submittedName>
        <fullName evidence="1">Uncharacterized protein</fullName>
    </submittedName>
</protein>
<dbReference type="EMBL" id="FNCJ01000004">
    <property type="protein sequence ID" value="SDG69446.1"/>
    <property type="molecule type" value="Genomic_DNA"/>
</dbReference>
<name>A0A1G7WBS2_9BURK</name>
<gene>
    <name evidence="1" type="ORF">SAMN05216466_104490</name>
</gene>
<dbReference type="Proteomes" id="UP000199706">
    <property type="component" value="Unassembled WGS sequence"/>
</dbReference>
<evidence type="ECO:0000313" key="1">
    <source>
        <dbReference type="EMBL" id="SDG69446.1"/>
    </source>
</evidence>
<reference evidence="1 2" key="1">
    <citation type="submission" date="2016-10" db="EMBL/GenBank/DDBJ databases">
        <authorList>
            <person name="de Groot N.N."/>
        </authorList>
    </citation>
    <scope>NUCLEOTIDE SEQUENCE [LARGE SCALE GENOMIC DNA]</scope>
    <source>
        <strain evidence="1 2">LMG 2247</strain>
    </source>
</reference>
<organism evidence="1 2">
    <name type="scientific">Paraburkholderia phenazinium</name>
    <dbReference type="NCBI Taxonomy" id="60549"/>
    <lineage>
        <taxon>Bacteria</taxon>
        <taxon>Pseudomonadati</taxon>
        <taxon>Pseudomonadota</taxon>
        <taxon>Betaproteobacteria</taxon>
        <taxon>Burkholderiales</taxon>
        <taxon>Burkholderiaceae</taxon>
        <taxon>Paraburkholderia</taxon>
    </lineage>
</organism>
<accession>A0A1G7WBS2</accession>
<sequence length="52" mass="5947">MHKRCADWKEGCVTGSSQYVGHVGQAKIFGFARSNHKFVRLIDIHKVGRNFE</sequence>
<proteinExistence type="predicted"/>
<evidence type="ECO:0000313" key="2">
    <source>
        <dbReference type="Proteomes" id="UP000199706"/>
    </source>
</evidence>